<dbReference type="Proteomes" id="UP000054771">
    <property type="component" value="Unassembled WGS sequence"/>
</dbReference>
<evidence type="ECO:0000313" key="2">
    <source>
        <dbReference type="EMBL" id="CEL02916.1"/>
    </source>
</evidence>
<evidence type="ECO:0000313" key="3">
    <source>
        <dbReference type="Proteomes" id="UP000054771"/>
    </source>
</evidence>
<dbReference type="AlphaFoldDB" id="A0A0U5GQ59"/>
<evidence type="ECO:0000256" key="1">
    <source>
        <dbReference type="SAM" id="MobiDB-lite"/>
    </source>
</evidence>
<gene>
    <name evidence="2" type="ORF">ASPCAL04077</name>
</gene>
<feature type="region of interest" description="Disordered" evidence="1">
    <location>
        <begin position="1"/>
        <end position="41"/>
    </location>
</feature>
<accession>A0A0U5GQ59</accession>
<name>A0A0U5GQ59_ASPCI</name>
<proteinExistence type="predicted"/>
<sequence length="152" mass="17401">MESGSYNIHWRPYLDSSESDSDVSDGYLQADKSGSITKGQPEKKWTVLNAEGNSKSILLLEDRLVSVVKDSSIQRDTNPFHPDGGQGITLWKMEPLDANLGLYQIRSFDKPDQYWEMDGENLKLSKLPDLQKYEGENPWNRKRFLFTFHATA</sequence>
<protein>
    <submittedName>
        <fullName evidence="2">Uncharacterized protein</fullName>
    </submittedName>
</protein>
<keyword evidence="3" id="KW-1185">Reference proteome</keyword>
<dbReference type="EMBL" id="CDMC01000003">
    <property type="protein sequence ID" value="CEL02916.1"/>
    <property type="molecule type" value="Genomic_DNA"/>
</dbReference>
<reference evidence="3" key="1">
    <citation type="journal article" date="2016" name="Genome Announc.">
        <title>Draft genome sequences of fungus Aspergillus calidoustus.</title>
        <authorList>
            <person name="Horn F."/>
            <person name="Linde J."/>
            <person name="Mattern D.J."/>
            <person name="Walther G."/>
            <person name="Guthke R."/>
            <person name="Scherlach K."/>
            <person name="Martin K."/>
            <person name="Brakhage A.A."/>
            <person name="Petzke L."/>
            <person name="Valiante V."/>
        </authorList>
    </citation>
    <scope>NUCLEOTIDE SEQUENCE [LARGE SCALE GENOMIC DNA]</scope>
    <source>
        <strain evidence="3">SF006504</strain>
    </source>
</reference>
<organism evidence="2 3">
    <name type="scientific">Aspergillus calidoustus</name>
    <dbReference type="NCBI Taxonomy" id="454130"/>
    <lineage>
        <taxon>Eukaryota</taxon>
        <taxon>Fungi</taxon>
        <taxon>Dikarya</taxon>
        <taxon>Ascomycota</taxon>
        <taxon>Pezizomycotina</taxon>
        <taxon>Eurotiomycetes</taxon>
        <taxon>Eurotiomycetidae</taxon>
        <taxon>Eurotiales</taxon>
        <taxon>Aspergillaceae</taxon>
        <taxon>Aspergillus</taxon>
        <taxon>Aspergillus subgen. Nidulantes</taxon>
    </lineage>
</organism>